<proteinExistence type="predicted"/>
<protein>
    <submittedName>
        <fullName evidence="1">Uncharacterized protein</fullName>
    </submittedName>
</protein>
<accession>A0A8S5L841</accession>
<sequence length="29" mass="3346">MAMCFNRVYPCDLVGRICKSMSRGCDLYI</sequence>
<reference evidence="1" key="1">
    <citation type="journal article" date="2021" name="Proc. Natl. Acad. Sci. U.S.A.">
        <title>A Catalog of Tens of Thousands of Viruses from Human Metagenomes Reveals Hidden Associations with Chronic Diseases.</title>
        <authorList>
            <person name="Tisza M.J."/>
            <person name="Buck C.B."/>
        </authorList>
    </citation>
    <scope>NUCLEOTIDE SEQUENCE</scope>
    <source>
        <strain evidence="1">CtDmQ3</strain>
    </source>
</reference>
<evidence type="ECO:0000313" key="1">
    <source>
        <dbReference type="EMBL" id="DAD66069.1"/>
    </source>
</evidence>
<dbReference type="EMBL" id="BK014653">
    <property type="protein sequence ID" value="DAD66069.1"/>
    <property type="molecule type" value="Genomic_DNA"/>
</dbReference>
<organism evidence="1">
    <name type="scientific">Siphoviridae sp. ctDmQ3</name>
    <dbReference type="NCBI Taxonomy" id="2823570"/>
    <lineage>
        <taxon>Viruses</taxon>
        <taxon>Duplodnaviria</taxon>
        <taxon>Heunggongvirae</taxon>
        <taxon>Uroviricota</taxon>
        <taxon>Caudoviricetes</taxon>
    </lineage>
</organism>
<name>A0A8S5L841_9CAUD</name>